<dbReference type="EMBL" id="BMAW01117440">
    <property type="protein sequence ID" value="GFT75284.1"/>
    <property type="molecule type" value="Genomic_DNA"/>
</dbReference>
<name>A0A8X6UC62_NEPPI</name>
<evidence type="ECO:0000313" key="3">
    <source>
        <dbReference type="Proteomes" id="UP000887013"/>
    </source>
</evidence>
<reference evidence="2" key="1">
    <citation type="submission" date="2020-08" db="EMBL/GenBank/DDBJ databases">
        <title>Multicomponent nature underlies the extraordinary mechanical properties of spider dragline silk.</title>
        <authorList>
            <person name="Kono N."/>
            <person name="Nakamura H."/>
            <person name="Mori M."/>
            <person name="Yoshida Y."/>
            <person name="Ohtoshi R."/>
            <person name="Malay A.D."/>
            <person name="Moran D.A.P."/>
            <person name="Tomita M."/>
            <person name="Numata K."/>
            <person name="Arakawa K."/>
        </authorList>
    </citation>
    <scope>NUCLEOTIDE SEQUENCE</scope>
</reference>
<dbReference type="EMBL" id="BMAW01123303">
    <property type="protein sequence ID" value="GFU02708.1"/>
    <property type="molecule type" value="Genomic_DNA"/>
</dbReference>
<comment type="caution">
    <text evidence="2">The sequence shown here is derived from an EMBL/GenBank/DDBJ whole genome shotgun (WGS) entry which is preliminary data.</text>
</comment>
<organism evidence="2 3">
    <name type="scientific">Nephila pilipes</name>
    <name type="common">Giant wood spider</name>
    <name type="synonym">Nephila maculata</name>
    <dbReference type="NCBI Taxonomy" id="299642"/>
    <lineage>
        <taxon>Eukaryota</taxon>
        <taxon>Metazoa</taxon>
        <taxon>Ecdysozoa</taxon>
        <taxon>Arthropoda</taxon>
        <taxon>Chelicerata</taxon>
        <taxon>Arachnida</taxon>
        <taxon>Araneae</taxon>
        <taxon>Araneomorphae</taxon>
        <taxon>Entelegynae</taxon>
        <taxon>Araneoidea</taxon>
        <taxon>Nephilidae</taxon>
        <taxon>Nephila</taxon>
    </lineage>
</organism>
<accession>A0A8X6UC62</accession>
<gene>
    <name evidence="1" type="ORF">NPIL_280341</name>
    <name evidence="2" type="ORF">NPIL_5621</name>
</gene>
<proteinExistence type="predicted"/>
<keyword evidence="3" id="KW-1185">Reference proteome</keyword>
<dbReference type="AlphaFoldDB" id="A0A8X6UC62"/>
<protein>
    <submittedName>
        <fullName evidence="2">Uncharacterized protein</fullName>
    </submittedName>
</protein>
<dbReference type="Proteomes" id="UP000887013">
    <property type="component" value="Unassembled WGS sequence"/>
</dbReference>
<evidence type="ECO:0000313" key="1">
    <source>
        <dbReference type="EMBL" id="GFT75284.1"/>
    </source>
</evidence>
<evidence type="ECO:0000313" key="2">
    <source>
        <dbReference type="EMBL" id="GFU02708.1"/>
    </source>
</evidence>
<sequence>MKFRWKRSFPCSIGERGQLTLNDADDWNPRYIDLEKPSWSLQSSYQLEENSSKMEKPTEVRDSKYFDKSPFGIPHVAQIAQQDSLAFFGRSK</sequence>